<proteinExistence type="predicted"/>
<feature type="compositionally biased region" description="Basic and acidic residues" evidence="1">
    <location>
        <begin position="51"/>
        <end position="66"/>
    </location>
</feature>
<evidence type="ECO:0000256" key="1">
    <source>
        <dbReference type="SAM" id="MobiDB-lite"/>
    </source>
</evidence>
<dbReference type="SUPFAM" id="SSF57756">
    <property type="entry name" value="Retrovirus zinc finger-like domains"/>
    <property type="match status" value="1"/>
</dbReference>
<keyword evidence="3" id="KW-1185">Reference proteome</keyword>
<feature type="region of interest" description="Disordered" evidence="1">
    <location>
        <begin position="1"/>
        <end position="74"/>
    </location>
</feature>
<evidence type="ECO:0008006" key="4">
    <source>
        <dbReference type="Google" id="ProtNLM"/>
    </source>
</evidence>
<feature type="region of interest" description="Disordered" evidence="1">
    <location>
        <begin position="86"/>
        <end position="147"/>
    </location>
</feature>
<accession>A0A151X0D0</accession>
<gene>
    <name evidence="2" type="ORF">ALC60_07247</name>
</gene>
<protein>
    <recommendedName>
        <fullName evidence="4">CCHC-type domain-containing protein</fullName>
    </recommendedName>
</protein>
<sequence>MRGRAREKPEGYSAQLRPEFYRRPLTSPEPQRYMPRYETSLPTPNRANQENYRDTRTARRDDKRQNDTGTVNAFCRYCKRAGHTIEECRRKRYNDSQKELPGNGQGPSGRQDATPTDEQRQSRPLSTIDIDKERSPRESDHEQKSLI</sequence>
<dbReference type="STRING" id="64791.A0A151X0D0"/>
<name>A0A151X0D0_9HYME</name>
<reference evidence="2 3" key="1">
    <citation type="submission" date="2015-09" db="EMBL/GenBank/DDBJ databases">
        <title>Trachymyrmex zeteki WGS genome.</title>
        <authorList>
            <person name="Nygaard S."/>
            <person name="Hu H."/>
            <person name="Boomsma J."/>
            <person name="Zhang G."/>
        </authorList>
    </citation>
    <scope>NUCLEOTIDE SEQUENCE [LARGE SCALE GENOMIC DNA]</scope>
    <source>
        <strain evidence="2">Tzet28-1</strain>
        <tissue evidence="2">Whole body</tissue>
    </source>
</reference>
<organism evidence="2 3">
    <name type="scientific">Mycetomoellerius zeteki</name>
    <dbReference type="NCBI Taxonomy" id="64791"/>
    <lineage>
        <taxon>Eukaryota</taxon>
        <taxon>Metazoa</taxon>
        <taxon>Ecdysozoa</taxon>
        <taxon>Arthropoda</taxon>
        <taxon>Hexapoda</taxon>
        <taxon>Insecta</taxon>
        <taxon>Pterygota</taxon>
        <taxon>Neoptera</taxon>
        <taxon>Endopterygota</taxon>
        <taxon>Hymenoptera</taxon>
        <taxon>Apocrita</taxon>
        <taxon>Aculeata</taxon>
        <taxon>Formicoidea</taxon>
        <taxon>Formicidae</taxon>
        <taxon>Myrmicinae</taxon>
        <taxon>Mycetomoellerius</taxon>
    </lineage>
</organism>
<dbReference type="InterPro" id="IPR036875">
    <property type="entry name" value="Znf_CCHC_sf"/>
</dbReference>
<dbReference type="Proteomes" id="UP000075809">
    <property type="component" value="Unassembled WGS sequence"/>
</dbReference>
<feature type="compositionally biased region" description="Basic and acidic residues" evidence="1">
    <location>
        <begin position="129"/>
        <end position="147"/>
    </location>
</feature>
<feature type="compositionally biased region" description="Basic and acidic residues" evidence="1">
    <location>
        <begin position="86"/>
        <end position="98"/>
    </location>
</feature>
<dbReference type="EMBL" id="KQ982616">
    <property type="protein sequence ID" value="KYQ53826.1"/>
    <property type="molecule type" value="Genomic_DNA"/>
</dbReference>
<evidence type="ECO:0000313" key="3">
    <source>
        <dbReference type="Proteomes" id="UP000075809"/>
    </source>
</evidence>
<feature type="compositionally biased region" description="Polar residues" evidence="1">
    <location>
        <begin position="40"/>
        <end position="50"/>
    </location>
</feature>
<feature type="compositionally biased region" description="Basic and acidic residues" evidence="1">
    <location>
        <begin position="1"/>
        <end position="10"/>
    </location>
</feature>
<evidence type="ECO:0000313" key="2">
    <source>
        <dbReference type="EMBL" id="KYQ53826.1"/>
    </source>
</evidence>
<dbReference type="AlphaFoldDB" id="A0A151X0D0"/>
<dbReference type="GO" id="GO:0008270">
    <property type="term" value="F:zinc ion binding"/>
    <property type="evidence" value="ECO:0007669"/>
    <property type="project" value="InterPro"/>
</dbReference>
<dbReference type="GO" id="GO:0003676">
    <property type="term" value="F:nucleic acid binding"/>
    <property type="evidence" value="ECO:0007669"/>
    <property type="project" value="InterPro"/>
</dbReference>